<dbReference type="GeneID" id="80820781"/>
<keyword evidence="1" id="KW-0521">NADP</keyword>
<dbReference type="AlphaFoldDB" id="A0A975WEP8"/>
<sequence length="325" mass="33438">MKAATHDTFGEPVEVLASTEVEKPAPAAGEVLVKMTFSPIHNHDLWTVHGSYGYKPELPGAIGGSEALGTIAEVGDGVEAALVGQRVAVAGVHGSWAEYFTAPAGGVLPLPEAISDADGAQLIAMPFSALSLLESLKAKEGDWIIQTAANGAVGKIMVALAKSRGIHLLNLVRRPEAAAELEALGAEHVLPTSDEGWQDRAAALVGDRAVSAIDSVGGEVSAALVDLLASDGELVVFGTATGAPMPLSSGALIMKQITVRGFWGSRVSAEMAPEERKRLITELVTLAAQGALRLDVGGTYGLDDVSEAVTAARTPGRSGKILLRG</sequence>
<dbReference type="Pfam" id="PF08240">
    <property type="entry name" value="ADH_N"/>
    <property type="match status" value="1"/>
</dbReference>
<dbReference type="GO" id="GO:0016651">
    <property type="term" value="F:oxidoreductase activity, acting on NAD(P)H"/>
    <property type="evidence" value="ECO:0007669"/>
    <property type="project" value="TreeGrafter"/>
</dbReference>
<dbReference type="InterPro" id="IPR020843">
    <property type="entry name" value="ER"/>
</dbReference>
<evidence type="ECO:0000313" key="5">
    <source>
        <dbReference type="Proteomes" id="UP000182932"/>
    </source>
</evidence>
<evidence type="ECO:0000259" key="3">
    <source>
        <dbReference type="SMART" id="SM00829"/>
    </source>
</evidence>
<dbReference type="InterPro" id="IPR036291">
    <property type="entry name" value="NAD(P)-bd_dom_sf"/>
</dbReference>
<dbReference type="SUPFAM" id="SSF50129">
    <property type="entry name" value="GroES-like"/>
    <property type="match status" value="1"/>
</dbReference>
<dbReference type="PANTHER" id="PTHR48106:SF2">
    <property type="entry name" value="ZN2+-BINDING DEHYDROGENASE"/>
    <property type="match status" value="1"/>
</dbReference>
<dbReference type="SMART" id="SM00829">
    <property type="entry name" value="PKS_ER"/>
    <property type="match status" value="1"/>
</dbReference>
<dbReference type="RefSeq" id="WP_074839666.1">
    <property type="nucleotide sequence ID" value="NZ_FNYY01000026.1"/>
</dbReference>
<comment type="caution">
    <text evidence="4">The sequence shown here is derived from an EMBL/GenBank/DDBJ whole genome shotgun (WGS) entry which is preliminary data.</text>
</comment>
<protein>
    <submittedName>
        <fullName evidence="4">NADPH:quinone reductase</fullName>
    </submittedName>
</protein>
<dbReference type="InterPro" id="IPR011032">
    <property type="entry name" value="GroES-like_sf"/>
</dbReference>
<dbReference type="GO" id="GO:0070402">
    <property type="term" value="F:NADPH binding"/>
    <property type="evidence" value="ECO:0007669"/>
    <property type="project" value="TreeGrafter"/>
</dbReference>
<dbReference type="InterPro" id="IPR013149">
    <property type="entry name" value="ADH-like_C"/>
</dbReference>
<name>A0A975WEP8_9RHOB</name>
<dbReference type="SUPFAM" id="SSF51735">
    <property type="entry name" value="NAD(P)-binding Rossmann-fold domains"/>
    <property type="match status" value="1"/>
</dbReference>
<dbReference type="Gene3D" id="3.90.180.10">
    <property type="entry name" value="Medium-chain alcohol dehydrogenases, catalytic domain"/>
    <property type="match status" value="1"/>
</dbReference>
<feature type="domain" description="Enoyl reductase (ER)" evidence="3">
    <location>
        <begin position="11"/>
        <end position="323"/>
    </location>
</feature>
<keyword evidence="5" id="KW-1185">Reference proteome</keyword>
<reference evidence="4 5" key="1">
    <citation type="submission" date="2016-10" db="EMBL/GenBank/DDBJ databases">
        <authorList>
            <person name="Varghese N."/>
            <person name="Submissions S."/>
        </authorList>
    </citation>
    <scope>NUCLEOTIDE SEQUENCE [LARGE SCALE GENOMIC DNA]</scope>
    <source>
        <strain evidence="4 5">FF3</strain>
    </source>
</reference>
<proteinExistence type="predicted"/>
<keyword evidence="2" id="KW-0560">Oxidoreductase</keyword>
<dbReference type="Pfam" id="PF00107">
    <property type="entry name" value="ADH_zinc_N"/>
    <property type="match status" value="1"/>
</dbReference>
<evidence type="ECO:0000313" key="4">
    <source>
        <dbReference type="EMBL" id="SEK08369.1"/>
    </source>
</evidence>
<dbReference type="PANTHER" id="PTHR48106">
    <property type="entry name" value="QUINONE OXIDOREDUCTASE PIG3-RELATED"/>
    <property type="match status" value="1"/>
</dbReference>
<gene>
    <name evidence="4" type="ORF">SAMN04487940_12647</name>
</gene>
<dbReference type="CDD" id="cd08292">
    <property type="entry name" value="ETR_like_2"/>
    <property type="match status" value="1"/>
</dbReference>
<evidence type="ECO:0000256" key="2">
    <source>
        <dbReference type="ARBA" id="ARBA00023002"/>
    </source>
</evidence>
<dbReference type="InterPro" id="IPR013154">
    <property type="entry name" value="ADH-like_N"/>
</dbReference>
<evidence type="ECO:0000256" key="1">
    <source>
        <dbReference type="ARBA" id="ARBA00022857"/>
    </source>
</evidence>
<dbReference type="Proteomes" id="UP000182932">
    <property type="component" value="Unassembled WGS sequence"/>
</dbReference>
<dbReference type="EMBL" id="FNYY01000026">
    <property type="protein sequence ID" value="SEK08369.1"/>
    <property type="molecule type" value="Genomic_DNA"/>
</dbReference>
<dbReference type="Gene3D" id="3.40.50.720">
    <property type="entry name" value="NAD(P)-binding Rossmann-like Domain"/>
    <property type="match status" value="1"/>
</dbReference>
<accession>A0A975WEP8</accession>
<organism evidence="4 5">
    <name type="scientific">Marinovum algicola</name>
    <dbReference type="NCBI Taxonomy" id="42444"/>
    <lineage>
        <taxon>Bacteria</taxon>
        <taxon>Pseudomonadati</taxon>
        <taxon>Pseudomonadota</taxon>
        <taxon>Alphaproteobacteria</taxon>
        <taxon>Rhodobacterales</taxon>
        <taxon>Roseobacteraceae</taxon>
        <taxon>Marinovum</taxon>
    </lineage>
</organism>